<evidence type="ECO:0000256" key="1">
    <source>
        <dbReference type="SAM" id="Coils"/>
    </source>
</evidence>
<dbReference type="EMBL" id="MT142335">
    <property type="protein sequence ID" value="QJA78404.1"/>
    <property type="molecule type" value="Genomic_DNA"/>
</dbReference>
<reference evidence="3" key="1">
    <citation type="submission" date="2020-03" db="EMBL/GenBank/DDBJ databases">
        <title>The deep terrestrial virosphere.</title>
        <authorList>
            <person name="Holmfeldt K."/>
            <person name="Nilsson E."/>
            <person name="Simone D."/>
            <person name="Lopez-Fernandez M."/>
            <person name="Wu X."/>
            <person name="de Brujin I."/>
            <person name="Lundin D."/>
            <person name="Andersson A."/>
            <person name="Bertilsson S."/>
            <person name="Dopson M."/>
        </authorList>
    </citation>
    <scope>NUCLEOTIDE SEQUENCE</scope>
    <source>
        <strain evidence="5">MM415A01073</strain>
        <strain evidence="4">MM415B01252</strain>
        <strain evidence="3">TM448A00620</strain>
    </source>
</reference>
<name>A0A6H1ZI24_9ZZZZ</name>
<keyword evidence="2" id="KW-1133">Transmembrane helix</keyword>
<evidence type="ECO:0000313" key="3">
    <source>
        <dbReference type="EMBL" id="QJA47214.1"/>
    </source>
</evidence>
<gene>
    <name evidence="5" type="ORF">MM415A01073_0008</name>
    <name evidence="4" type="ORF">MM415B01252_0010</name>
    <name evidence="3" type="ORF">TM448A00620_0016</name>
</gene>
<feature type="transmembrane region" description="Helical" evidence="2">
    <location>
        <begin position="6"/>
        <end position="22"/>
    </location>
</feature>
<protein>
    <submittedName>
        <fullName evidence="3">Uncharacterized protein</fullName>
    </submittedName>
</protein>
<keyword evidence="1" id="KW-0175">Coiled coil</keyword>
<sequence>MDSIIYIYASLYALLIGYIYFLEHSYKQERKALLKRFDDSQKDWFECFNSLQTKFLGVTMEERQEIIKLEGKRLELQAKNIDNETLRLEHIHQPFVDHVQLQESIKMQRVRAQENMEKLTKEDERFKNLVEM</sequence>
<dbReference type="EMBL" id="MT144035">
    <property type="protein sequence ID" value="QJA47214.1"/>
    <property type="molecule type" value="Genomic_DNA"/>
</dbReference>
<organism evidence="3">
    <name type="scientific">viral metagenome</name>
    <dbReference type="NCBI Taxonomy" id="1070528"/>
    <lineage>
        <taxon>unclassified sequences</taxon>
        <taxon>metagenomes</taxon>
        <taxon>organismal metagenomes</taxon>
    </lineage>
</organism>
<proteinExistence type="predicted"/>
<evidence type="ECO:0000313" key="5">
    <source>
        <dbReference type="EMBL" id="QJA78404.1"/>
    </source>
</evidence>
<accession>A0A6H1ZI24</accession>
<keyword evidence="2" id="KW-0812">Transmembrane</keyword>
<dbReference type="EMBL" id="MT141379">
    <property type="protein sequence ID" value="QJA59653.1"/>
    <property type="molecule type" value="Genomic_DNA"/>
</dbReference>
<dbReference type="AlphaFoldDB" id="A0A6H1ZI24"/>
<evidence type="ECO:0000313" key="4">
    <source>
        <dbReference type="EMBL" id="QJA59653.1"/>
    </source>
</evidence>
<keyword evidence="2" id="KW-0472">Membrane</keyword>
<feature type="coiled-coil region" evidence="1">
    <location>
        <begin position="102"/>
        <end position="129"/>
    </location>
</feature>
<evidence type="ECO:0000256" key="2">
    <source>
        <dbReference type="SAM" id="Phobius"/>
    </source>
</evidence>